<gene>
    <name evidence="8" type="ORF">BaOVIS_025890</name>
</gene>
<proteinExistence type="predicted"/>
<feature type="domain" description="Major facilitator superfamily (MFS) profile" evidence="7">
    <location>
        <begin position="16"/>
        <end position="435"/>
    </location>
</feature>
<protein>
    <submittedName>
        <fullName evidence="8">Major facilitator superfamily protein</fullName>
    </submittedName>
</protein>
<feature type="transmembrane region" description="Helical" evidence="6">
    <location>
        <begin position="219"/>
        <end position="241"/>
    </location>
</feature>
<dbReference type="EMBL" id="BLIY01000017">
    <property type="protein sequence ID" value="GFE55185.1"/>
    <property type="molecule type" value="Genomic_DNA"/>
</dbReference>
<evidence type="ECO:0000256" key="2">
    <source>
        <dbReference type="ARBA" id="ARBA00022475"/>
    </source>
</evidence>
<dbReference type="InterPro" id="IPR036259">
    <property type="entry name" value="MFS_trans_sf"/>
</dbReference>
<dbReference type="AlphaFoldDB" id="A0A9W5WVL3"/>
<dbReference type="PROSITE" id="PS50850">
    <property type="entry name" value="MFS"/>
    <property type="match status" value="1"/>
</dbReference>
<evidence type="ECO:0000256" key="6">
    <source>
        <dbReference type="SAM" id="Phobius"/>
    </source>
</evidence>
<evidence type="ECO:0000259" key="7">
    <source>
        <dbReference type="PROSITE" id="PS50850"/>
    </source>
</evidence>
<dbReference type="Proteomes" id="UP001057455">
    <property type="component" value="Unassembled WGS sequence"/>
</dbReference>
<keyword evidence="4 6" id="KW-1133">Transmembrane helix</keyword>
<name>A0A9W5WVL3_BABOV</name>
<dbReference type="GO" id="GO:0022857">
    <property type="term" value="F:transmembrane transporter activity"/>
    <property type="evidence" value="ECO:0007669"/>
    <property type="project" value="InterPro"/>
</dbReference>
<reference evidence="8" key="1">
    <citation type="submission" date="2019-12" db="EMBL/GenBank/DDBJ databases">
        <title>Genome sequence of Babesia ovis.</title>
        <authorList>
            <person name="Yamagishi J."/>
            <person name="Sevinc F."/>
            <person name="Xuan X."/>
        </authorList>
    </citation>
    <scope>NUCLEOTIDE SEQUENCE</scope>
    <source>
        <strain evidence="8">Selcuk</strain>
    </source>
</reference>
<organism evidence="8 9">
    <name type="scientific">Babesia ovis</name>
    <dbReference type="NCBI Taxonomy" id="5869"/>
    <lineage>
        <taxon>Eukaryota</taxon>
        <taxon>Sar</taxon>
        <taxon>Alveolata</taxon>
        <taxon>Apicomplexa</taxon>
        <taxon>Aconoidasida</taxon>
        <taxon>Piroplasmida</taxon>
        <taxon>Babesiidae</taxon>
        <taxon>Babesia</taxon>
    </lineage>
</organism>
<evidence type="ECO:0000256" key="4">
    <source>
        <dbReference type="ARBA" id="ARBA00022989"/>
    </source>
</evidence>
<dbReference type="CDD" id="cd06174">
    <property type="entry name" value="MFS"/>
    <property type="match status" value="1"/>
</dbReference>
<dbReference type="PANTHER" id="PTHR43124:SF3">
    <property type="entry name" value="CHLORAMPHENICOL EFFLUX PUMP RV0191"/>
    <property type="match status" value="1"/>
</dbReference>
<comment type="caution">
    <text evidence="8">The sequence shown here is derived from an EMBL/GenBank/DDBJ whole genome shotgun (WGS) entry which is preliminary data.</text>
</comment>
<keyword evidence="2" id="KW-1003">Cell membrane</keyword>
<evidence type="ECO:0000256" key="3">
    <source>
        <dbReference type="ARBA" id="ARBA00022692"/>
    </source>
</evidence>
<dbReference type="SUPFAM" id="SSF103473">
    <property type="entry name" value="MFS general substrate transporter"/>
    <property type="match status" value="1"/>
</dbReference>
<sequence>MSDNSGKAQFEYTIFGKLIYHLVAFLEGYDLQVVSVCMRAFEMSLKFSPSKLSTMVTVDSMGLLGGAVIWGTLADIFQCQFLVAGAAMLTGIANILLASASDYKTVLVLRFIHGFGVGAVNPVQPKIVSSSVPTNNHPLSYGLLLAMSCTGRVFSAILTTLAASKIWYGHNGWRICYIVLGYIWIFMGSVALVGMKASVADKNGSGGQWDNLGKAFRKLTMYIIILVFFVSDAPFCAFTYMVMYLQYLGVSDIMAGVAVAVTLIGIAVGAGGGGRIISLVGEKYDNYGLLASGVVCLIIRFGACAFLFLGPAPKGKLLWYHFLVYFTIGATMVTLGSVDRTILSNIVHKDIQATAAAVVRSVAGIASSVVLYPLAGRLAEKVFKYTPSSEALDKMTDVVKKKNADALRKTMMYIMLIGTAINAALYLLAMIKCKEDKENGTGASGSS</sequence>
<dbReference type="Gene3D" id="1.20.1250.20">
    <property type="entry name" value="MFS general substrate transporter like domains"/>
    <property type="match status" value="2"/>
</dbReference>
<keyword evidence="3 6" id="KW-0812">Transmembrane</keyword>
<accession>A0A9W5WVL3</accession>
<feature type="transmembrane region" description="Helical" evidence="6">
    <location>
        <begin position="410"/>
        <end position="431"/>
    </location>
</feature>
<feature type="transmembrane region" description="Helical" evidence="6">
    <location>
        <begin position="175"/>
        <end position="199"/>
    </location>
</feature>
<dbReference type="PANTHER" id="PTHR43124">
    <property type="entry name" value="PURINE EFFLUX PUMP PBUE"/>
    <property type="match status" value="1"/>
</dbReference>
<feature type="transmembrane region" description="Helical" evidence="6">
    <location>
        <begin position="253"/>
        <end position="277"/>
    </location>
</feature>
<comment type="subcellular location">
    <subcellularLocation>
        <location evidence="1">Cell membrane</location>
        <topology evidence="1">Multi-pass membrane protein</topology>
    </subcellularLocation>
</comment>
<feature type="transmembrane region" description="Helical" evidence="6">
    <location>
        <begin position="289"/>
        <end position="310"/>
    </location>
</feature>
<feature type="transmembrane region" description="Helical" evidence="6">
    <location>
        <begin position="52"/>
        <end position="74"/>
    </location>
</feature>
<dbReference type="InterPro" id="IPR020846">
    <property type="entry name" value="MFS_dom"/>
</dbReference>
<feature type="transmembrane region" description="Helical" evidence="6">
    <location>
        <begin position="355"/>
        <end position="375"/>
    </location>
</feature>
<keyword evidence="9" id="KW-1185">Reference proteome</keyword>
<feature type="transmembrane region" description="Helical" evidence="6">
    <location>
        <begin position="317"/>
        <end position="335"/>
    </location>
</feature>
<evidence type="ECO:0000313" key="9">
    <source>
        <dbReference type="Proteomes" id="UP001057455"/>
    </source>
</evidence>
<dbReference type="GO" id="GO:0005886">
    <property type="term" value="C:plasma membrane"/>
    <property type="evidence" value="ECO:0007669"/>
    <property type="project" value="UniProtKB-SubCell"/>
</dbReference>
<evidence type="ECO:0000256" key="5">
    <source>
        <dbReference type="ARBA" id="ARBA00023136"/>
    </source>
</evidence>
<feature type="transmembrane region" description="Helical" evidence="6">
    <location>
        <begin position="81"/>
        <end position="100"/>
    </location>
</feature>
<dbReference type="Pfam" id="PF07690">
    <property type="entry name" value="MFS_1"/>
    <property type="match status" value="1"/>
</dbReference>
<dbReference type="InterPro" id="IPR011701">
    <property type="entry name" value="MFS"/>
</dbReference>
<keyword evidence="5 6" id="KW-0472">Membrane</keyword>
<evidence type="ECO:0000256" key="1">
    <source>
        <dbReference type="ARBA" id="ARBA00004651"/>
    </source>
</evidence>
<dbReference type="InterPro" id="IPR050189">
    <property type="entry name" value="MFS_Efflux_Transporters"/>
</dbReference>
<evidence type="ECO:0000313" key="8">
    <source>
        <dbReference type="EMBL" id="GFE55185.1"/>
    </source>
</evidence>
<dbReference type="OrthoDB" id="440755at2759"/>
<feature type="transmembrane region" description="Helical" evidence="6">
    <location>
        <begin position="139"/>
        <end position="163"/>
    </location>
</feature>